<name>A0A4Q2S492_9ACTN</name>
<dbReference type="EMBL" id="SDWS01000001">
    <property type="protein sequence ID" value="RYB96580.1"/>
    <property type="molecule type" value="Genomic_DNA"/>
</dbReference>
<dbReference type="Pfam" id="PF10706">
    <property type="entry name" value="Aminoglyc_resit"/>
    <property type="match status" value="1"/>
</dbReference>
<sequence length="168" mass="18553">MRRTRDASVDSVQLSEVVRVLDALDGAGVRWWVLGGWGVAALVGEQTREHRDLDLAIDVEDWEATMATCTGLGYVTETDWWPVRVELTSLAGWIDLHPVRFDEAGDGVQAGLDGETYGYPREHLTTATLGGRAVRCVSAEWKVRVHQGYESRPQDLHDLALLAGLSSH</sequence>
<dbReference type="OrthoDB" id="9800567at2"/>
<evidence type="ECO:0000313" key="1">
    <source>
        <dbReference type="EMBL" id="RYB96580.1"/>
    </source>
</evidence>
<accession>A0A4Q2S492</accession>
<reference evidence="1 2" key="1">
    <citation type="submission" date="2019-01" db="EMBL/GenBank/DDBJ databases">
        <title>Novel species of Nocardioides.</title>
        <authorList>
            <person name="Liu Q."/>
            <person name="Xin Y.-H."/>
        </authorList>
    </citation>
    <scope>NUCLEOTIDE SEQUENCE [LARGE SCALE GENOMIC DNA]</scope>
    <source>
        <strain evidence="1 2">HLT3-15</strain>
    </source>
</reference>
<dbReference type="AlphaFoldDB" id="A0A4Q2S492"/>
<evidence type="ECO:0000313" key="2">
    <source>
        <dbReference type="Proteomes" id="UP000291838"/>
    </source>
</evidence>
<gene>
    <name evidence="1" type="ORF">EUA06_03195</name>
</gene>
<dbReference type="SUPFAM" id="SSF81301">
    <property type="entry name" value="Nucleotidyltransferase"/>
    <property type="match status" value="1"/>
</dbReference>
<keyword evidence="2" id="KW-1185">Reference proteome</keyword>
<protein>
    <submittedName>
        <fullName evidence="1">Amino acid transporter</fullName>
    </submittedName>
</protein>
<dbReference type="InterPro" id="IPR043519">
    <property type="entry name" value="NT_sf"/>
</dbReference>
<dbReference type="Proteomes" id="UP000291838">
    <property type="component" value="Unassembled WGS sequence"/>
</dbReference>
<dbReference type="InterPro" id="IPR019646">
    <property type="entry name" value="Aminoglyc_AdlTrfase"/>
</dbReference>
<proteinExistence type="predicted"/>
<dbReference type="Gene3D" id="3.30.460.40">
    <property type="match status" value="1"/>
</dbReference>
<organism evidence="1 2">
    <name type="scientific">Nocardioides glacieisoli</name>
    <dbReference type="NCBI Taxonomy" id="1168730"/>
    <lineage>
        <taxon>Bacteria</taxon>
        <taxon>Bacillati</taxon>
        <taxon>Actinomycetota</taxon>
        <taxon>Actinomycetes</taxon>
        <taxon>Propionibacteriales</taxon>
        <taxon>Nocardioidaceae</taxon>
        <taxon>Nocardioides</taxon>
    </lineage>
</organism>
<comment type="caution">
    <text evidence="1">The sequence shown here is derived from an EMBL/GenBank/DDBJ whole genome shotgun (WGS) entry which is preliminary data.</text>
</comment>